<organism evidence="13 16">
    <name type="scientific">Stenotrophomonas maltophilia</name>
    <name type="common">Pseudomonas maltophilia</name>
    <name type="synonym">Xanthomonas maltophilia</name>
    <dbReference type="NCBI Taxonomy" id="40324"/>
    <lineage>
        <taxon>Bacteria</taxon>
        <taxon>Pseudomonadati</taxon>
        <taxon>Pseudomonadota</taxon>
        <taxon>Gammaproteobacteria</taxon>
        <taxon>Lysobacterales</taxon>
        <taxon>Lysobacteraceae</taxon>
        <taxon>Stenotrophomonas</taxon>
        <taxon>Stenotrophomonas maltophilia group</taxon>
    </lineage>
</organism>
<evidence type="ECO:0000256" key="1">
    <source>
        <dbReference type="ARBA" id="ARBA00022448"/>
    </source>
</evidence>
<dbReference type="AlphaFoldDB" id="A0A0H2QL46"/>
<evidence type="ECO:0000256" key="8">
    <source>
        <dbReference type="SAM" id="SignalP"/>
    </source>
</evidence>
<feature type="domain" description="Cytochrome c" evidence="9">
    <location>
        <begin position="56"/>
        <end position="143"/>
    </location>
</feature>
<sequence>MSKAAHPMRHAIALSVALLLAACSQSQVENSEKSAADPGHASGEHGSSSSAGLPAGREAAGEARAKVKGKATNQSCIDCHGADGNAPIDPTYPKLGGQYGDYLAHALQAYRAGDRQHALMTPQAKDLSDQDIADLAAYFGSRPSQLRDLHGVK</sequence>
<evidence type="ECO:0000313" key="15">
    <source>
        <dbReference type="Proteomes" id="UP000197090"/>
    </source>
</evidence>
<dbReference type="GO" id="GO:0020037">
    <property type="term" value="F:heme binding"/>
    <property type="evidence" value="ECO:0007669"/>
    <property type="project" value="InterPro"/>
</dbReference>
<name>A0A0H2QL46_STEMA</name>
<keyword evidence="2 6" id="KW-0349">Heme</keyword>
<evidence type="ECO:0000256" key="4">
    <source>
        <dbReference type="ARBA" id="ARBA00022982"/>
    </source>
</evidence>
<evidence type="ECO:0000256" key="5">
    <source>
        <dbReference type="ARBA" id="ARBA00023004"/>
    </source>
</evidence>
<dbReference type="EMBL" id="JADUOV010000002">
    <property type="protein sequence ID" value="MBH1789231.1"/>
    <property type="molecule type" value="Genomic_DNA"/>
</dbReference>
<evidence type="ECO:0000256" key="6">
    <source>
        <dbReference type="PROSITE-ProRule" id="PRU00433"/>
    </source>
</evidence>
<evidence type="ECO:0000313" key="12">
    <source>
        <dbReference type="EMBL" id="OWQ75623.1"/>
    </source>
</evidence>
<dbReference type="Gene3D" id="1.10.760.10">
    <property type="entry name" value="Cytochrome c-like domain"/>
    <property type="match status" value="1"/>
</dbReference>
<reference evidence="12 15" key="2">
    <citation type="submission" date="2017-06" db="EMBL/GenBank/DDBJ databases">
        <authorList>
            <person name="Kim H.J."/>
            <person name="Triplett B.A."/>
        </authorList>
    </citation>
    <scope>NUCLEOTIDE SEQUENCE [LARGE SCALE GENOMIC DNA]</scope>
    <source>
        <strain evidence="12 15">594</strain>
    </source>
</reference>
<evidence type="ECO:0000256" key="7">
    <source>
        <dbReference type="SAM" id="MobiDB-lite"/>
    </source>
</evidence>
<dbReference type="Proteomes" id="UP000197090">
    <property type="component" value="Unassembled WGS sequence"/>
</dbReference>
<dbReference type="GeneID" id="93743729"/>
<dbReference type="InterPro" id="IPR009056">
    <property type="entry name" value="Cyt_c-like_dom"/>
</dbReference>
<evidence type="ECO:0000313" key="16">
    <source>
        <dbReference type="Proteomes" id="UP000216433"/>
    </source>
</evidence>
<reference evidence="14 18" key="4">
    <citation type="submission" date="2020-08" db="EMBL/GenBank/DDBJ databases">
        <title>Phenotypic and transcriptomic analysis of seven clinical Stenotrophomonas maltophilia isolates identify a small set of shared and commonly regulated genes involved in biofilm lifestyle.</title>
        <authorList>
            <person name="Alio I."/>
            <person name="Gudzuhn M."/>
            <person name="Streit W."/>
        </authorList>
    </citation>
    <scope>NUCLEOTIDE SEQUENCE [LARGE SCALE GENOMIC DNA]</scope>
    <source>
        <strain evidence="14 18">UHH_SKK55</strain>
    </source>
</reference>
<dbReference type="PROSITE" id="PS51257">
    <property type="entry name" value="PROKAR_LIPOPROTEIN"/>
    <property type="match status" value="1"/>
</dbReference>
<evidence type="ECO:0000313" key="14">
    <source>
        <dbReference type="EMBL" id="QNG79543.1"/>
    </source>
</evidence>
<dbReference type="EMBL" id="CP025298">
    <property type="protein sequence ID" value="AUI07297.1"/>
    <property type="molecule type" value="Genomic_DNA"/>
</dbReference>
<feature type="signal peptide" evidence="8">
    <location>
        <begin position="1"/>
        <end position="28"/>
    </location>
</feature>
<proteinExistence type="predicted"/>
<dbReference type="Pfam" id="PF00034">
    <property type="entry name" value="Cytochrom_C"/>
    <property type="match status" value="1"/>
</dbReference>
<dbReference type="EMBL" id="CP060025">
    <property type="protein sequence ID" value="QNG79543.1"/>
    <property type="molecule type" value="Genomic_DNA"/>
</dbReference>
<dbReference type="PROSITE" id="PS51007">
    <property type="entry name" value="CYTC"/>
    <property type="match status" value="1"/>
</dbReference>
<keyword evidence="1" id="KW-0813">Transport</keyword>
<gene>
    <name evidence="12" type="ORF">CEE63_08090</name>
    <name evidence="13" type="ORF">CEK00_08370</name>
    <name evidence="14" type="ORF">GPNADHDJ_03792</name>
    <name evidence="11" type="ORF">I5V89_05015</name>
    <name evidence="10" type="ORF">SmaCSM2_08930</name>
</gene>
<dbReference type="OrthoDB" id="9796421at2"/>
<feature type="compositionally biased region" description="Low complexity" evidence="7">
    <location>
        <begin position="39"/>
        <end position="58"/>
    </location>
</feature>
<keyword evidence="8" id="KW-0732">Signal</keyword>
<reference evidence="10 17" key="3">
    <citation type="submission" date="2017-12" db="EMBL/GenBank/DDBJ databases">
        <title>Complete Genome Sequence of Stenotrophomonas maltophilia CSM2.</title>
        <authorList>
            <person name="Castro-Jaimes S."/>
            <person name="Lopez-Leal G."/>
            <person name="Barberena Jonas C."/>
            <person name="Bustos P."/>
            <person name="Perez-Oseguera A."/>
            <person name="Cevallos M.A."/>
        </authorList>
    </citation>
    <scope>NUCLEOTIDE SEQUENCE [LARGE SCALE GENOMIC DNA]</scope>
    <source>
        <strain evidence="10 17">CSM2</strain>
    </source>
</reference>
<dbReference type="Proteomes" id="UP000634179">
    <property type="component" value="Unassembled WGS sequence"/>
</dbReference>
<dbReference type="PANTHER" id="PTHR33751">
    <property type="entry name" value="CBB3-TYPE CYTOCHROME C OXIDASE SUBUNIT FIXP"/>
    <property type="match status" value="1"/>
</dbReference>
<dbReference type="InterPro" id="IPR050597">
    <property type="entry name" value="Cytochrome_c_Oxidase_Subunit"/>
</dbReference>
<dbReference type="GO" id="GO:0009055">
    <property type="term" value="F:electron transfer activity"/>
    <property type="evidence" value="ECO:0007669"/>
    <property type="project" value="InterPro"/>
</dbReference>
<evidence type="ECO:0000313" key="18">
    <source>
        <dbReference type="Proteomes" id="UP000515598"/>
    </source>
</evidence>
<feature type="region of interest" description="Disordered" evidence="7">
    <location>
        <begin position="27"/>
        <end position="72"/>
    </location>
</feature>
<keyword evidence="3 6" id="KW-0479">Metal-binding</keyword>
<dbReference type="Proteomes" id="UP000216433">
    <property type="component" value="Unassembled WGS sequence"/>
</dbReference>
<dbReference type="RefSeq" id="WP_005416218.1">
    <property type="nucleotide sequence ID" value="NZ_CABMJM010000122.1"/>
</dbReference>
<keyword evidence="5 6" id="KW-0408">Iron</keyword>
<dbReference type="Proteomes" id="UP000234414">
    <property type="component" value="Chromosome"/>
</dbReference>
<dbReference type="EMBL" id="NIVX01000055">
    <property type="protein sequence ID" value="OWQ75623.1"/>
    <property type="molecule type" value="Genomic_DNA"/>
</dbReference>
<protein>
    <submittedName>
        <fullName evidence="11 13 14">Cytochrome c</fullName>
    </submittedName>
</protein>
<evidence type="ECO:0000256" key="3">
    <source>
        <dbReference type="ARBA" id="ARBA00022723"/>
    </source>
</evidence>
<evidence type="ECO:0000313" key="13">
    <source>
        <dbReference type="EMBL" id="PAM72345.1"/>
    </source>
</evidence>
<evidence type="ECO:0000313" key="17">
    <source>
        <dbReference type="Proteomes" id="UP000234414"/>
    </source>
</evidence>
<evidence type="ECO:0000313" key="11">
    <source>
        <dbReference type="EMBL" id="MBH1789231.1"/>
    </source>
</evidence>
<reference evidence="11" key="5">
    <citation type="submission" date="2020-11" db="EMBL/GenBank/DDBJ databases">
        <title>Enhanced detection system for hospital associated transmission using whole genome sequencing surveillance.</title>
        <authorList>
            <person name="Harrison L.H."/>
            <person name="Van Tyne D."/>
            <person name="Marsh J.W."/>
            <person name="Griffith M.P."/>
            <person name="Snyder D.J."/>
            <person name="Cooper V.S."/>
            <person name="Mustapha M."/>
        </authorList>
    </citation>
    <scope>NUCLEOTIDE SEQUENCE</scope>
    <source>
        <strain evidence="11">STEN00053</strain>
    </source>
</reference>
<evidence type="ECO:0000256" key="2">
    <source>
        <dbReference type="ARBA" id="ARBA00022617"/>
    </source>
</evidence>
<dbReference type="GO" id="GO:0046872">
    <property type="term" value="F:metal ion binding"/>
    <property type="evidence" value="ECO:0007669"/>
    <property type="project" value="UniProtKB-KW"/>
</dbReference>
<dbReference type="SUPFAM" id="SSF46626">
    <property type="entry name" value="Cytochrome c"/>
    <property type="match status" value="1"/>
</dbReference>
<feature type="chain" id="PRO_5015039842" evidence="8">
    <location>
        <begin position="29"/>
        <end position="153"/>
    </location>
</feature>
<dbReference type="Proteomes" id="UP000515598">
    <property type="component" value="Chromosome"/>
</dbReference>
<reference evidence="13 16" key="1">
    <citation type="submission" date="2017-06" db="EMBL/GenBank/DDBJ databases">
        <title>Genome sequencing and assembly of Stenotrophomonas maltophilia DF07.</title>
        <authorList>
            <person name="Iyer R."/>
        </authorList>
    </citation>
    <scope>NUCLEOTIDE SEQUENCE [LARGE SCALE GENOMIC DNA]</scope>
    <source>
        <strain evidence="13 16">DF07</strain>
    </source>
</reference>
<dbReference type="EMBL" id="NJGC01000007">
    <property type="protein sequence ID" value="PAM72345.1"/>
    <property type="molecule type" value="Genomic_DNA"/>
</dbReference>
<evidence type="ECO:0000259" key="9">
    <source>
        <dbReference type="PROSITE" id="PS51007"/>
    </source>
</evidence>
<accession>A0A0H2QL46</accession>
<dbReference type="InterPro" id="IPR036909">
    <property type="entry name" value="Cyt_c-like_dom_sf"/>
</dbReference>
<dbReference type="PANTHER" id="PTHR33751:SF9">
    <property type="entry name" value="CYTOCHROME C4"/>
    <property type="match status" value="1"/>
</dbReference>
<keyword evidence="4" id="KW-0249">Electron transport</keyword>
<evidence type="ECO:0000313" key="10">
    <source>
        <dbReference type="EMBL" id="AUI07297.1"/>
    </source>
</evidence>